<reference evidence="5 6" key="1">
    <citation type="submission" date="2016-04" db="EMBL/GenBank/DDBJ databases">
        <title>A degradative enzymes factory behind the ericoid mycorrhizal symbiosis.</title>
        <authorList>
            <consortium name="DOE Joint Genome Institute"/>
            <person name="Martino E."/>
            <person name="Morin E."/>
            <person name="Grelet G."/>
            <person name="Kuo A."/>
            <person name="Kohler A."/>
            <person name="Daghino S."/>
            <person name="Barry K."/>
            <person name="Choi C."/>
            <person name="Cichocki N."/>
            <person name="Clum A."/>
            <person name="Copeland A."/>
            <person name="Hainaut M."/>
            <person name="Haridas S."/>
            <person name="Labutti K."/>
            <person name="Lindquist E."/>
            <person name="Lipzen A."/>
            <person name="Khouja H.-R."/>
            <person name="Murat C."/>
            <person name="Ohm R."/>
            <person name="Olson A."/>
            <person name="Spatafora J."/>
            <person name="Veneault-Fourrey C."/>
            <person name="Henrissat B."/>
            <person name="Grigoriev I."/>
            <person name="Martin F."/>
            <person name="Perotto S."/>
        </authorList>
    </citation>
    <scope>NUCLEOTIDE SEQUENCE [LARGE SCALE GENOMIC DNA]</scope>
    <source>
        <strain evidence="5 6">F</strain>
    </source>
</reference>
<dbReference type="CDD" id="cd00067">
    <property type="entry name" value="GAL4"/>
    <property type="match status" value="1"/>
</dbReference>
<dbReference type="GO" id="GO:0000976">
    <property type="term" value="F:transcription cis-regulatory region binding"/>
    <property type="evidence" value="ECO:0007669"/>
    <property type="project" value="TreeGrafter"/>
</dbReference>
<dbReference type="EMBL" id="KZ613974">
    <property type="protein sequence ID" value="PMD29480.1"/>
    <property type="molecule type" value="Genomic_DNA"/>
</dbReference>
<evidence type="ECO:0000256" key="2">
    <source>
        <dbReference type="ARBA" id="ARBA00023242"/>
    </source>
</evidence>
<dbReference type="PANTHER" id="PTHR37534">
    <property type="entry name" value="TRANSCRIPTIONAL ACTIVATOR PROTEIN UGA3"/>
    <property type="match status" value="1"/>
</dbReference>
<name>A0A2J6QTC2_HYAVF</name>
<evidence type="ECO:0000256" key="1">
    <source>
        <dbReference type="ARBA" id="ARBA00004123"/>
    </source>
</evidence>
<dbReference type="GO" id="GO:0005634">
    <property type="term" value="C:nucleus"/>
    <property type="evidence" value="ECO:0007669"/>
    <property type="project" value="UniProtKB-SubCell"/>
</dbReference>
<evidence type="ECO:0000313" key="6">
    <source>
        <dbReference type="Proteomes" id="UP000235786"/>
    </source>
</evidence>
<dbReference type="GO" id="GO:0008270">
    <property type="term" value="F:zinc ion binding"/>
    <property type="evidence" value="ECO:0007669"/>
    <property type="project" value="InterPro"/>
</dbReference>
<dbReference type="InterPro" id="IPR036864">
    <property type="entry name" value="Zn2-C6_fun-type_DNA-bd_sf"/>
</dbReference>
<evidence type="ECO:0000259" key="4">
    <source>
        <dbReference type="PROSITE" id="PS50048"/>
    </source>
</evidence>
<dbReference type="InterPro" id="IPR021858">
    <property type="entry name" value="Fun_TF"/>
</dbReference>
<evidence type="ECO:0000313" key="5">
    <source>
        <dbReference type="EMBL" id="PMD29480.1"/>
    </source>
</evidence>
<feature type="domain" description="Zn(2)-C6 fungal-type" evidence="4">
    <location>
        <begin position="36"/>
        <end position="66"/>
    </location>
</feature>
<dbReference type="Gene3D" id="4.10.240.10">
    <property type="entry name" value="Zn(2)-C6 fungal-type DNA-binding domain"/>
    <property type="match status" value="1"/>
</dbReference>
<dbReference type="GO" id="GO:0045944">
    <property type="term" value="P:positive regulation of transcription by RNA polymerase II"/>
    <property type="evidence" value="ECO:0007669"/>
    <property type="project" value="TreeGrafter"/>
</dbReference>
<keyword evidence="2" id="KW-0539">Nucleus</keyword>
<dbReference type="OrthoDB" id="288726at2759"/>
<dbReference type="GO" id="GO:0000981">
    <property type="term" value="F:DNA-binding transcription factor activity, RNA polymerase II-specific"/>
    <property type="evidence" value="ECO:0007669"/>
    <property type="project" value="InterPro"/>
</dbReference>
<comment type="subcellular location">
    <subcellularLocation>
        <location evidence="1">Nucleus</location>
    </subcellularLocation>
</comment>
<dbReference type="Proteomes" id="UP000235786">
    <property type="component" value="Unassembled WGS sequence"/>
</dbReference>
<proteinExistence type="predicted"/>
<dbReference type="AlphaFoldDB" id="A0A2J6QTC2"/>
<protein>
    <recommendedName>
        <fullName evidence="4">Zn(2)-C6 fungal-type domain-containing protein</fullName>
    </recommendedName>
</protein>
<dbReference type="Pfam" id="PF00172">
    <property type="entry name" value="Zn_clus"/>
    <property type="match status" value="1"/>
</dbReference>
<feature type="region of interest" description="Disordered" evidence="3">
    <location>
        <begin position="1"/>
        <end position="35"/>
    </location>
</feature>
<evidence type="ECO:0000256" key="3">
    <source>
        <dbReference type="SAM" id="MobiDB-lite"/>
    </source>
</evidence>
<dbReference type="PROSITE" id="PS50048">
    <property type="entry name" value="ZN2_CY6_FUNGAL_2"/>
    <property type="match status" value="1"/>
</dbReference>
<dbReference type="PANTHER" id="PTHR37534:SF15">
    <property type="entry name" value="ZN(II)2CYS6 TRANSCRIPTION FACTOR (EUROFUNG)"/>
    <property type="match status" value="1"/>
</dbReference>
<dbReference type="SMART" id="SM00066">
    <property type="entry name" value="GAL4"/>
    <property type="match status" value="1"/>
</dbReference>
<dbReference type="Pfam" id="PF11951">
    <property type="entry name" value="Fungal_trans_2"/>
    <property type="match status" value="1"/>
</dbReference>
<sequence>MLEGQAPSGPGEEIASAEPTDAPQKAKPRFSRSRGACMRCKQRRQKCDEKKPACSRCHDGSEKCTYTVNLQWGGRAFKSYKGNADIKKYETEPGTFVYVALSKQKSSPSRSSSPSERLSRSLSPLHSATPTEQLLLHHFANSASQITSCHPSIQISFNELLLPMAISYPPLLSALMALSAIHRNSLYTSPAIPTPQSTEIVYLKASSITQLRSDLFLPTQQQSPMRDAVLATALTLCMCEIHSGADLPRSWRLHLEGAKAILSSLPSTSSSSSTSQSGLLERWYTSIEALAAISSKGLRAGNLPPITSSSPGTPVLDAAREEVFLDDYFGFATDLVDAFKEIGAAAWERRSLSSSAASVSAHAILSEEDLDTEARSLEQNVRDMIARDAAHPPQFYAGVREKLDAEVVREFYLCNETYQQSALLHVYRRVMRLDRAEERVQGCVTRILECVDGIRPRAGLSPYIVLTMPLFTAGREALGEDRERVRRAMMGLGVWLRLRNVWRSLELLEEGWERVDEPQDADNCDFIPY</sequence>
<feature type="compositionally biased region" description="Low complexity" evidence="3">
    <location>
        <begin position="106"/>
        <end position="124"/>
    </location>
</feature>
<keyword evidence="6" id="KW-1185">Reference proteome</keyword>
<dbReference type="SUPFAM" id="SSF57701">
    <property type="entry name" value="Zn2/Cys6 DNA-binding domain"/>
    <property type="match status" value="1"/>
</dbReference>
<dbReference type="STRING" id="1149755.A0A2J6QTC2"/>
<accession>A0A2J6QTC2</accession>
<feature type="region of interest" description="Disordered" evidence="3">
    <location>
        <begin position="103"/>
        <end position="124"/>
    </location>
</feature>
<organism evidence="5 6">
    <name type="scientific">Hyaloscypha variabilis (strain UAMH 11265 / GT02V1 / F)</name>
    <name type="common">Meliniomyces variabilis</name>
    <dbReference type="NCBI Taxonomy" id="1149755"/>
    <lineage>
        <taxon>Eukaryota</taxon>
        <taxon>Fungi</taxon>
        <taxon>Dikarya</taxon>
        <taxon>Ascomycota</taxon>
        <taxon>Pezizomycotina</taxon>
        <taxon>Leotiomycetes</taxon>
        <taxon>Helotiales</taxon>
        <taxon>Hyaloscyphaceae</taxon>
        <taxon>Hyaloscypha</taxon>
        <taxon>Hyaloscypha variabilis</taxon>
    </lineage>
</organism>
<dbReference type="PROSITE" id="PS00463">
    <property type="entry name" value="ZN2_CY6_FUNGAL_1"/>
    <property type="match status" value="1"/>
</dbReference>
<gene>
    <name evidence="5" type="ORF">L207DRAFT_574272</name>
</gene>
<dbReference type="InterPro" id="IPR001138">
    <property type="entry name" value="Zn2Cys6_DnaBD"/>
</dbReference>